<sequence length="614" mass="66473">MEASELNSINQINEQLIDFADTLIDNSSIDDIELDSNLQSILDIGNIVIGNGQWIVDDETTQESLTAEVKADVDGRIASLFDKLRDRLPLNETEEEAGNPFTEENPFANGENPFGEEEFTPPPGYENSPLPSQDVVDDIKSVEDYNSTEEVENGNPVVEDYNPTVEVESENPVIEDSNSTEEVENGNPVVEDYNPTVEVENENPVVEDSNSTEEVENGNPFAGGEGDNPFAGGEGDNPFAGGEGENPFAGGEGENPFAGGEGENPSQSFDLLGMIAGEDLPFINTSEGDYNYSAIPNQSTAETLRTIRDNLLRFNANLSYPGAFGDGNETPLQTPNDLLTLFRNDMFSFNNTANSFQELVGDDNPFSSGEYNPFGEGTLAEEIPFDILNVALDGLLPFNGSENVFSTSEGEIPIGNGNQDFGSENAVIGNANWNYGNLNATIGNGNWNWDGTSNNSTVGNGNWHLDFSVDNKTVGNGNWYWDSSSQNTTLGNGNWYFGDNNTTIGNGNWDFGNNNTVIGNGNRVYTDNSIVIGNGNWSVVVDKSAEIADDLLGELETIAMGVGVKQSADMLVDSVMNKMGEIFQPLTEDFDESALNTYNEQFIDSGFDINLLAT</sequence>
<dbReference type="EMBL" id="AP018227">
    <property type="protein sequence ID" value="BAY84156.1"/>
    <property type="molecule type" value="Genomic_DNA"/>
</dbReference>
<accession>A0A1Z4LSD4</accession>
<organism evidence="2 3">
    <name type="scientific">Calothrix parasitica NIES-267</name>
    <dbReference type="NCBI Taxonomy" id="1973488"/>
    <lineage>
        <taxon>Bacteria</taxon>
        <taxon>Bacillati</taxon>
        <taxon>Cyanobacteriota</taxon>
        <taxon>Cyanophyceae</taxon>
        <taxon>Nostocales</taxon>
        <taxon>Calotrichaceae</taxon>
        <taxon>Calothrix</taxon>
    </lineage>
</organism>
<dbReference type="OrthoDB" id="504370at2"/>
<evidence type="ECO:0000313" key="3">
    <source>
        <dbReference type="Proteomes" id="UP000218418"/>
    </source>
</evidence>
<reference evidence="2 3" key="1">
    <citation type="submission" date="2017-06" db="EMBL/GenBank/DDBJ databases">
        <title>Genome sequencing of cyanobaciteial culture collection at National Institute for Environmental Studies (NIES).</title>
        <authorList>
            <person name="Hirose Y."/>
            <person name="Shimura Y."/>
            <person name="Fujisawa T."/>
            <person name="Nakamura Y."/>
            <person name="Kawachi M."/>
        </authorList>
    </citation>
    <scope>NUCLEOTIDE SEQUENCE [LARGE SCALE GENOMIC DNA]</scope>
    <source>
        <strain evidence="2 3">NIES-267</strain>
    </source>
</reference>
<feature type="region of interest" description="Disordered" evidence="1">
    <location>
        <begin position="95"/>
        <end position="130"/>
    </location>
</feature>
<dbReference type="AlphaFoldDB" id="A0A1Z4LSD4"/>
<dbReference type="Gene3D" id="2.150.10.10">
    <property type="entry name" value="Serralysin-like metalloprotease, C-terminal"/>
    <property type="match status" value="1"/>
</dbReference>
<feature type="region of interest" description="Disordered" evidence="1">
    <location>
        <begin position="202"/>
        <end position="267"/>
    </location>
</feature>
<dbReference type="InterPro" id="IPR011049">
    <property type="entry name" value="Serralysin-like_metalloprot_C"/>
</dbReference>
<proteinExistence type="predicted"/>
<evidence type="ECO:0000256" key="1">
    <source>
        <dbReference type="SAM" id="MobiDB-lite"/>
    </source>
</evidence>
<gene>
    <name evidence="2" type="ORF">NIES267_36520</name>
</gene>
<feature type="region of interest" description="Disordered" evidence="1">
    <location>
        <begin position="168"/>
        <end position="189"/>
    </location>
</feature>
<dbReference type="Proteomes" id="UP000218418">
    <property type="component" value="Chromosome"/>
</dbReference>
<name>A0A1Z4LSD4_9CYAN</name>
<dbReference type="SUPFAM" id="SSF101967">
    <property type="entry name" value="Adhesin YadA, collagen-binding domain"/>
    <property type="match status" value="1"/>
</dbReference>
<protein>
    <submittedName>
        <fullName evidence="2">Uncharacterized protein</fullName>
    </submittedName>
</protein>
<evidence type="ECO:0000313" key="2">
    <source>
        <dbReference type="EMBL" id="BAY84156.1"/>
    </source>
</evidence>
<keyword evidence="3" id="KW-1185">Reference proteome</keyword>